<dbReference type="SUPFAM" id="SSF160935">
    <property type="entry name" value="VPA0735-like"/>
    <property type="match status" value="1"/>
</dbReference>
<protein>
    <recommendedName>
        <fullName evidence="1">DUF1254 domain-containing protein</fullName>
    </recommendedName>
</protein>
<sequence>MRLMRRWLLPILFGAVIAAIAWQATLVAMPDMLMRLAIGRIEKMSGGINVMRHPGLSDDKARTIVRPSPDLAYSSCAYDLSKGPLAIHVAPTPAPYWSLSIFDANTDVAFVRNSRETRGAPLDIVVALAGQPVPDGREAVRVNGAKGVALIRALVPDRAAYPAIDRARRASWCRAL</sequence>
<proteinExistence type="predicted"/>
<dbReference type="Gene3D" id="2.60.40.1610">
    <property type="entry name" value="Domain of unknown function DUF1254"/>
    <property type="match status" value="1"/>
</dbReference>
<dbReference type="Pfam" id="PF06863">
    <property type="entry name" value="DUF1254"/>
    <property type="match status" value="1"/>
</dbReference>
<evidence type="ECO:0000313" key="2">
    <source>
        <dbReference type="EMBL" id="PZO87971.1"/>
    </source>
</evidence>
<dbReference type="Proteomes" id="UP000249066">
    <property type="component" value="Unassembled WGS sequence"/>
</dbReference>
<name>A0A2W5BY41_9SPHN</name>
<dbReference type="InterPro" id="IPR010679">
    <property type="entry name" value="DUF1254"/>
</dbReference>
<gene>
    <name evidence="2" type="ORF">DI623_13645</name>
</gene>
<dbReference type="EMBL" id="QFNN01000107">
    <property type="protein sequence ID" value="PZO87971.1"/>
    <property type="molecule type" value="Genomic_DNA"/>
</dbReference>
<dbReference type="InterPro" id="IPR037050">
    <property type="entry name" value="DUF1254_sf"/>
</dbReference>
<accession>A0A2W5BY41</accession>
<dbReference type="AlphaFoldDB" id="A0A2W5BY41"/>
<comment type="caution">
    <text evidence="2">The sequence shown here is derived from an EMBL/GenBank/DDBJ whole genome shotgun (WGS) entry which is preliminary data.</text>
</comment>
<evidence type="ECO:0000313" key="3">
    <source>
        <dbReference type="Proteomes" id="UP000249066"/>
    </source>
</evidence>
<evidence type="ECO:0000259" key="1">
    <source>
        <dbReference type="Pfam" id="PF06863"/>
    </source>
</evidence>
<feature type="domain" description="DUF1254" evidence="1">
    <location>
        <begin position="49"/>
        <end position="171"/>
    </location>
</feature>
<organism evidence="2 3">
    <name type="scientific">Sphingomonas sanxanigenens</name>
    <dbReference type="NCBI Taxonomy" id="397260"/>
    <lineage>
        <taxon>Bacteria</taxon>
        <taxon>Pseudomonadati</taxon>
        <taxon>Pseudomonadota</taxon>
        <taxon>Alphaproteobacteria</taxon>
        <taxon>Sphingomonadales</taxon>
        <taxon>Sphingomonadaceae</taxon>
        <taxon>Sphingomonas</taxon>
    </lineage>
</organism>
<reference evidence="2 3" key="1">
    <citation type="submission" date="2017-08" db="EMBL/GenBank/DDBJ databases">
        <title>Infants hospitalized years apart are colonized by the same room-sourced microbial strains.</title>
        <authorList>
            <person name="Brooks B."/>
            <person name="Olm M.R."/>
            <person name="Firek B.A."/>
            <person name="Baker R."/>
            <person name="Thomas B.C."/>
            <person name="Morowitz M.J."/>
            <person name="Banfield J.F."/>
        </authorList>
    </citation>
    <scope>NUCLEOTIDE SEQUENCE [LARGE SCALE GENOMIC DNA]</scope>
    <source>
        <strain evidence="2">S2_018_000_R2_101</strain>
    </source>
</reference>